<dbReference type="InterPro" id="IPR036693">
    <property type="entry name" value="TF_LuxR_autoind-bd_dom_sf"/>
</dbReference>
<organism evidence="5 6">
    <name type="scientific">Sphingoaurantiacus capsulatus</name>
    <dbReference type="NCBI Taxonomy" id="1771310"/>
    <lineage>
        <taxon>Bacteria</taxon>
        <taxon>Pseudomonadati</taxon>
        <taxon>Pseudomonadota</taxon>
        <taxon>Alphaproteobacteria</taxon>
        <taxon>Sphingomonadales</taxon>
        <taxon>Sphingosinicellaceae</taxon>
        <taxon>Sphingoaurantiacus</taxon>
    </lineage>
</organism>
<dbReference type="SUPFAM" id="SSF47413">
    <property type="entry name" value="lambda repressor-like DNA-binding domains"/>
    <property type="match status" value="1"/>
</dbReference>
<evidence type="ECO:0000256" key="1">
    <source>
        <dbReference type="ARBA" id="ARBA00023015"/>
    </source>
</evidence>
<dbReference type="InterPro" id="IPR010982">
    <property type="entry name" value="Lambda_DNA-bd_dom_sf"/>
</dbReference>
<dbReference type="PROSITE" id="PS50943">
    <property type="entry name" value="HTH_CROC1"/>
    <property type="match status" value="1"/>
</dbReference>
<protein>
    <submittedName>
        <fullName evidence="5">Autoinducer binding domain-containing protein</fullName>
    </submittedName>
</protein>
<dbReference type="Gene3D" id="3.30.450.80">
    <property type="entry name" value="Transcription factor LuxR-like, autoinducer-binding domain"/>
    <property type="match status" value="1"/>
</dbReference>
<feature type="domain" description="HTH cro/C1-type" evidence="4">
    <location>
        <begin position="18"/>
        <end position="72"/>
    </location>
</feature>
<comment type="caution">
    <text evidence="5">The sequence shown here is derived from an EMBL/GenBank/DDBJ whole genome shotgun (WGS) entry which is preliminary data.</text>
</comment>
<keyword evidence="2" id="KW-0238">DNA-binding</keyword>
<keyword evidence="6" id="KW-1185">Reference proteome</keyword>
<sequence>MARLGERRGGTSAFGELLRGWRLARRLSQLELAMRADLSGRHLCFVETGRARASAPIVDRLAAALELEAGDHDALRVAAGLARQPSLADQAFAAALAVQGARNPEAMVEAAKPALAALGMPHFFFGTMGWRGFDAVDPGGFPRGWLQRYRAQEYAARDPLLPAACTQRGGFFWEDAVEPQKLTGRASRMFREAAAEGIDSGFVLPLRGGDGSVRIVSMMGRRDAEQPDVQRLGLQLVGQQMVERLTATGYLPAA</sequence>
<evidence type="ECO:0000313" key="6">
    <source>
        <dbReference type="Proteomes" id="UP001595615"/>
    </source>
</evidence>
<evidence type="ECO:0000259" key="4">
    <source>
        <dbReference type="PROSITE" id="PS50943"/>
    </source>
</evidence>
<dbReference type="Proteomes" id="UP001595615">
    <property type="component" value="Unassembled WGS sequence"/>
</dbReference>
<reference evidence="6" key="1">
    <citation type="journal article" date="2019" name="Int. J. Syst. Evol. Microbiol.">
        <title>The Global Catalogue of Microorganisms (GCM) 10K type strain sequencing project: providing services to taxonomists for standard genome sequencing and annotation.</title>
        <authorList>
            <consortium name="The Broad Institute Genomics Platform"/>
            <consortium name="The Broad Institute Genome Sequencing Center for Infectious Disease"/>
            <person name="Wu L."/>
            <person name="Ma J."/>
        </authorList>
    </citation>
    <scope>NUCLEOTIDE SEQUENCE [LARGE SCALE GENOMIC DNA]</scope>
    <source>
        <strain evidence="6">KCTC 42644</strain>
    </source>
</reference>
<dbReference type="Pfam" id="PF03472">
    <property type="entry name" value="Autoind_bind"/>
    <property type="match status" value="1"/>
</dbReference>
<keyword evidence="1" id="KW-0805">Transcription regulation</keyword>
<dbReference type="CDD" id="cd00093">
    <property type="entry name" value="HTH_XRE"/>
    <property type="match status" value="1"/>
</dbReference>
<dbReference type="InterPro" id="IPR005143">
    <property type="entry name" value="TF_LuxR_autoind-bd_dom"/>
</dbReference>
<accession>A0ABV7XG67</accession>
<dbReference type="Gene3D" id="1.10.260.40">
    <property type="entry name" value="lambda repressor-like DNA-binding domains"/>
    <property type="match status" value="1"/>
</dbReference>
<proteinExistence type="predicted"/>
<dbReference type="SUPFAM" id="SSF75516">
    <property type="entry name" value="Pheromone-binding domain of LuxR-like quorum-sensing transcription factors"/>
    <property type="match status" value="1"/>
</dbReference>
<dbReference type="InterPro" id="IPR001387">
    <property type="entry name" value="Cro/C1-type_HTH"/>
</dbReference>
<dbReference type="RefSeq" id="WP_380864070.1">
    <property type="nucleotide sequence ID" value="NZ_JBHRXV010000015.1"/>
</dbReference>
<dbReference type="EMBL" id="JBHRXV010000015">
    <property type="protein sequence ID" value="MFC3714455.1"/>
    <property type="molecule type" value="Genomic_DNA"/>
</dbReference>
<keyword evidence="3" id="KW-0804">Transcription</keyword>
<name>A0ABV7XG67_9SPHN</name>
<evidence type="ECO:0000256" key="2">
    <source>
        <dbReference type="ARBA" id="ARBA00023125"/>
    </source>
</evidence>
<evidence type="ECO:0000313" key="5">
    <source>
        <dbReference type="EMBL" id="MFC3714455.1"/>
    </source>
</evidence>
<gene>
    <name evidence="5" type="ORF">ACFOMD_17945</name>
</gene>
<evidence type="ECO:0000256" key="3">
    <source>
        <dbReference type="ARBA" id="ARBA00023163"/>
    </source>
</evidence>